<keyword evidence="2" id="KW-0732">Signal</keyword>
<evidence type="ECO:0000313" key="3">
    <source>
        <dbReference type="EMBL" id="CAB5297862.1"/>
    </source>
</evidence>
<dbReference type="VEuPathDB" id="FungiDB:RhiirFUN_006935"/>
<feature type="signal peptide" evidence="2">
    <location>
        <begin position="1"/>
        <end position="19"/>
    </location>
</feature>
<feature type="chain" id="PRO_5037598318" evidence="2">
    <location>
        <begin position="20"/>
        <end position="204"/>
    </location>
</feature>
<comment type="caution">
    <text evidence="3">The sequence shown here is derived from an EMBL/GenBank/DDBJ whole genome shotgun (WGS) entry which is preliminary data.</text>
</comment>
<sequence length="204" mass="21391">MIMFYSIVLIALVLPQAHPAPPSAGGEKKIVIVGPGAGPWSVGSQLVATWWSTGFDSDQDSTTPIFSADVLSTLNNGSIPIPIDDKYIPGTNYVTEIGLNIVTIYGTYTSLRHIYQLRQHIPITAHIPVTAHLPVPICRVLNLKSDPTIKGIGPVFTVTEGGDGPAAPELGLLGTPANNPPPPDKPPTATPAPPPGKLGICTQI</sequence>
<evidence type="ECO:0000256" key="1">
    <source>
        <dbReference type="SAM" id="MobiDB-lite"/>
    </source>
</evidence>
<evidence type="ECO:0000256" key="2">
    <source>
        <dbReference type="SAM" id="SignalP"/>
    </source>
</evidence>
<feature type="region of interest" description="Disordered" evidence="1">
    <location>
        <begin position="166"/>
        <end position="204"/>
    </location>
</feature>
<accession>A0A915YNV0</accession>
<feature type="compositionally biased region" description="Pro residues" evidence="1">
    <location>
        <begin position="178"/>
        <end position="196"/>
    </location>
</feature>
<dbReference type="EMBL" id="CAGKOT010000001">
    <property type="protein sequence ID" value="CAB5297862.1"/>
    <property type="molecule type" value="Genomic_DNA"/>
</dbReference>
<protein>
    <submittedName>
        <fullName evidence="3">Uncharacterized protein</fullName>
    </submittedName>
</protein>
<dbReference type="Proteomes" id="UP000684084">
    <property type="component" value="Unassembled WGS sequence"/>
</dbReference>
<reference evidence="3" key="1">
    <citation type="submission" date="2020-05" db="EMBL/GenBank/DDBJ databases">
        <authorList>
            <person name="Rincon C."/>
            <person name="Sanders R I."/>
            <person name="Robbins C."/>
            <person name="Chaturvedi A."/>
        </authorList>
    </citation>
    <scope>NUCLEOTIDE SEQUENCE</scope>
    <source>
        <strain evidence="3">CHB12</strain>
    </source>
</reference>
<name>A0A915YNV0_9GLOM</name>
<organism evidence="3 4">
    <name type="scientific">Rhizophagus irregularis</name>
    <dbReference type="NCBI Taxonomy" id="588596"/>
    <lineage>
        <taxon>Eukaryota</taxon>
        <taxon>Fungi</taxon>
        <taxon>Fungi incertae sedis</taxon>
        <taxon>Mucoromycota</taxon>
        <taxon>Glomeromycotina</taxon>
        <taxon>Glomeromycetes</taxon>
        <taxon>Glomerales</taxon>
        <taxon>Glomeraceae</taxon>
        <taxon>Rhizophagus</taxon>
    </lineage>
</organism>
<dbReference type="OrthoDB" id="2441188at2759"/>
<evidence type="ECO:0000313" key="4">
    <source>
        <dbReference type="Proteomes" id="UP000684084"/>
    </source>
</evidence>
<proteinExistence type="predicted"/>
<dbReference type="AlphaFoldDB" id="A0A915YNV0"/>
<gene>
    <name evidence="3" type="ORF">CHRIB12_LOCUS609</name>
</gene>